<feature type="domain" description="SH3b" evidence="6">
    <location>
        <begin position="46"/>
        <end position="111"/>
    </location>
</feature>
<evidence type="ECO:0000256" key="4">
    <source>
        <dbReference type="ARBA" id="ARBA00022807"/>
    </source>
</evidence>
<organism evidence="8 9">
    <name type="scientific">Paenibacillus aquistagni</name>
    <dbReference type="NCBI Taxonomy" id="1852522"/>
    <lineage>
        <taxon>Bacteria</taxon>
        <taxon>Bacillati</taxon>
        <taxon>Bacillota</taxon>
        <taxon>Bacilli</taxon>
        <taxon>Bacillales</taxon>
        <taxon>Paenibacillaceae</taxon>
        <taxon>Paenibacillus</taxon>
    </lineage>
</organism>
<dbReference type="PROSITE" id="PS51781">
    <property type="entry name" value="SH3B"/>
    <property type="match status" value="2"/>
</dbReference>
<dbReference type="OrthoDB" id="9813118at2"/>
<dbReference type="SUPFAM" id="SSF54001">
    <property type="entry name" value="Cysteine proteinases"/>
    <property type="match status" value="1"/>
</dbReference>
<evidence type="ECO:0000313" key="9">
    <source>
        <dbReference type="Proteomes" id="UP000193834"/>
    </source>
</evidence>
<dbReference type="Pfam" id="PF00877">
    <property type="entry name" value="NLPC_P60"/>
    <property type="match status" value="1"/>
</dbReference>
<dbReference type="PANTHER" id="PTHR47053:SF1">
    <property type="entry name" value="MUREIN DD-ENDOPEPTIDASE MEPH-RELATED"/>
    <property type="match status" value="1"/>
</dbReference>
<dbReference type="GO" id="GO:0006508">
    <property type="term" value="P:proteolysis"/>
    <property type="evidence" value="ECO:0007669"/>
    <property type="project" value="UniProtKB-KW"/>
</dbReference>
<keyword evidence="4" id="KW-0788">Thiol protease</keyword>
<accession>A0A1X7LW17</accession>
<keyword evidence="3 8" id="KW-0378">Hydrolase</keyword>
<dbReference type="Proteomes" id="UP000193834">
    <property type="component" value="Unassembled WGS sequence"/>
</dbReference>
<keyword evidence="5" id="KW-0732">Signal</keyword>
<gene>
    <name evidence="8" type="ORF">SAMN06295960_4425</name>
</gene>
<evidence type="ECO:0000256" key="2">
    <source>
        <dbReference type="ARBA" id="ARBA00022670"/>
    </source>
</evidence>
<reference evidence="8 9" key="1">
    <citation type="submission" date="2017-04" db="EMBL/GenBank/DDBJ databases">
        <authorList>
            <person name="Afonso C.L."/>
            <person name="Miller P.J."/>
            <person name="Scott M.A."/>
            <person name="Spackman E."/>
            <person name="Goraichik I."/>
            <person name="Dimitrov K.M."/>
            <person name="Suarez D.L."/>
            <person name="Swayne D.E."/>
        </authorList>
    </citation>
    <scope>NUCLEOTIDE SEQUENCE [LARGE SCALE GENOMIC DNA]</scope>
    <source>
        <strain evidence="8 9">11</strain>
    </source>
</reference>
<evidence type="ECO:0000259" key="6">
    <source>
        <dbReference type="PROSITE" id="PS51781"/>
    </source>
</evidence>
<evidence type="ECO:0000313" key="8">
    <source>
        <dbReference type="EMBL" id="SMG57483.1"/>
    </source>
</evidence>
<proteinExistence type="inferred from homology"/>
<keyword evidence="9" id="KW-1185">Reference proteome</keyword>
<dbReference type="SMART" id="SM00287">
    <property type="entry name" value="SH3b"/>
    <property type="match status" value="2"/>
</dbReference>
<feature type="chain" id="PRO_5038623000" evidence="5">
    <location>
        <begin position="20"/>
        <end position="340"/>
    </location>
</feature>
<feature type="domain" description="NlpC/P60" evidence="7">
    <location>
        <begin position="195"/>
        <end position="340"/>
    </location>
</feature>
<dbReference type="Gene3D" id="2.30.30.40">
    <property type="entry name" value="SH3 Domains"/>
    <property type="match status" value="2"/>
</dbReference>
<dbReference type="InterPro" id="IPR051202">
    <property type="entry name" value="Peptidase_C40"/>
</dbReference>
<evidence type="ECO:0000256" key="5">
    <source>
        <dbReference type="SAM" id="SignalP"/>
    </source>
</evidence>
<evidence type="ECO:0000256" key="1">
    <source>
        <dbReference type="ARBA" id="ARBA00007074"/>
    </source>
</evidence>
<sequence>MKKVLLGLLMSTMMLQTFGATVGAAADQNVQNQSISTYSASTKSAAGAKLAKTKSTVNLRVGPSTSTKVIRNLPKGEELIILGKESSSWYHVQDSKGNIGYMSTSITYSEITGTPQSGVVVSRVNLRTGPSTSNGIIKKLQAGQEVAVLKKVNSNWVQVWDGNGQVGYMSSSSKYLKLGGTSTTNPSEPSTPSTNASVEKVISTGMKYLGTPYEYGSNRNSTKTFDCSDFVRQAYKEATGIIVGSDSRKQGEWIKANSTVKKSISSLKRGDLMFFMSYKGTSASSYSGVNKDKQRITHVAIYLGNNQILHTYSKESGGVRIDNIKGKHWEHRFLYGGSVL</sequence>
<dbReference type="InterPro" id="IPR038765">
    <property type="entry name" value="Papain-like_cys_pep_sf"/>
</dbReference>
<name>A0A1X7LW17_9BACL</name>
<dbReference type="GO" id="GO:0008234">
    <property type="term" value="F:cysteine-type peptidase activity"/>
    <property type="evidence" value="ECO:0007669"/>
    <property type="project" value="UniProtKB-KW"/>
</dbReference>
<keyword evidence="2" id="KW-0645">Protease</keyword>
<evidence type="ECO:0000256" key="3">
    <source>
        <dbReference type="ARBA" id="ARBA00022801"/>
    </source>
</evidence>
<dbReference type="RefSeq" id="WP_085498130.1">
    <property type="nucleotide sequence ID" value="NZ_FXAZ01000008.1"/>
</dbReference>
<dbReference type="Pfam" id="PF08239">
    <property type="entry name" value="SH3_3"/>
    <property type="match status" value="2"/>
</dbReference>
<dbReference type="AlphaFoldDB" id="A0A1X7LW17"/>
<evidence type="ECO:0000259" key="7">
    <source>
        <dbReference type="PROSITE" id="PS51935"/>
    </source>
</evidence>
<feature type="domain" description="SH3b" evidence="6">
    <location>
        <begin position="114"/>
        <end position="180"/>
    </location>
</feature>
<dbReference type="PROSITE" id="PS51935">
    <property type="entry name" value="NLPC_P60"/>
    <property type="match status" value="1"/>
</dbReference>
<dbReference type="Gene3D" id="3.90.1720.10">
    <property type="entry name" value="endopeptidase domain like (from Nostoc punctiforme)"/>
    <property type="match status" value="1"/>
</dbReference>
<dbReference type="PANTHER" id="PTHR47053">
    <property type="entry name" value="MUREIN DD-ENDOPEPTIDASE MEPH-RELATED"/>
    <property type="match status" value="1"/>
</dbReference>
<dbReference type="STRING" id="1852522.SAMN06295960_4425"/>
<dbReference type="InterPro" id="IPR003646">
    <property type="entry name" value="SH3-like_bac-type"/>
</dbReference>
<protein>
    <submittedName>
        <fullName evidence="8">Cell wall-associated hydrolase, NlpC family</fullName>
    </submittedName>
</protein>
<dbReference type="EMBL" id="FXAZ01000008">
    <property type="protein sequence ID" value="SMG57483.1"/>
    <property type="molecule type" value="Genomic_DNA"/>
</dbReference>
<feature type="signal peptide" evidence="5">
    <location>
        <begin position="1"/>
        <end position="19"/>
    </location>
</feature>
<dbReference type="InterPro" id="IPR000064">
    <property type="entry name" value="NLP_P60_dom"/>
</dbReference>
<comment type="similarity">
    <text evidence="1">Belongs to the peptidase C40 family.</text>
</comment>